<evidence type="ECO:0000256" key="4">
    <source>
        <dbReference type="ARBA" id="ARBA00022989"/>
    </source>
</evidence>
<feature type="transmembrane region" description="Helical" evidence="6">
    <location>
        <begin position="446"/>
        <end position="466"/>
    </location>
</feature>
<dbReference type="InterPro" id="IPR045069">
    <property type="entry name" value="MATE_euk"/>
</dbReference>
<comment type="similarity">
    <text evidence="2">Belongs to the multi antimicrobial extrusion (MATE) (TC 2.A.66.1) family.</text>
</comment>
<feature type="transmembrane region" description="Helical" evidence="6">
    <location>
        <begin position="91"/>
        <end position="113"/>
    </location>
</feature>
<dbReference type="PANTHER" id="PTHR11206">
    <property type="entry name" value="MULTIDRUG RESISTANCE PROTEIN"/>
    <property type="match status" value="1"/>
</dbReference>
<dbReference type="EMBL" id="JALLPJ020000294">
    <property type="protein sequence ID" value="KAL3796490.1"/>
    <property type="molecule type" value="Genomic_DNA"/>
</dbReference>
<accession>A0ABD3Q826</accession>
<feature type="transmembrane region" description="Helical" evidence="6">
    <location>
        <begin position="570"/>
        <end position="592"/>
    </location>
</feature>
<keyword evidence="5 6" id="KW-0472">Membrane</keyword>
<dbReference type="CDD" id="cd13132">
    <property type="entry name" value="MATE_eukaryotic"/>
    <property type="match status" value="1"/>
</dbReference>
<feature type="transmembrane region" description="Helical" evidence="6">
    <location>
        <begin position="249"/>
        <end position="268"/>
    </location>
</feature>
<dbReference type="Proteomes" id="UP001530400">
    <property type="component" value="Unassembled WGS sequence"/>
</dbReference>
<dbReference type="InterPro" id="IPR002528">
    <property type="entry name" value="MATE_fam"/>
</dbReference>
<comment type="caution">
    <text evidence="7">The sequence shown here is derived from an EMBL/GenBank/DDBJ whole genome shotgun (WGS) entry which is preliminary data.</text>
</comment>
<feature type="transmembrane region" description="Helical" evidence="6">
    <location>
        <begin position="177"/>
        <end position="200"/>
    </location>
</feature>
<keyword evidence="8" id="KW-1185">Reference proteome</keyword>
<evidence type="ECO:0000256" key="2">
    <source>
        <dbReference type="ARBA" id="ARBA00010199"/>
    </source>
</evidence>
<dbReference type="Pfam" id="PF01554">
    <property type="entry name" value="MatE"/>
    <property type="match status" value="2"/>
</dbReference>
<keyword evidence="4 6" id="KW-1133">Transmembrane helix</keyword>
<keyword evidence="3 6" id="KW-0812">Transmembrane</keyword>
<comment type="subcellular location">
    <subcellularLocation>
        <location evidence="1">Membrane</location>
        <topology evidence="1">Multi-pass membrane protein</topology>
    </subcellularLocation>
</comment>
<sequence>MKVPSLSFDDEECQEQICIQNGDSRSPRYGTIDGSNHSSKRSSVKIALMGHHPCHQLEVSRRSSSNSQVTTESQLNRRALFYDEMTSMIKLSIPVTLTYILEMLPGIVTIILVGRAGLGSDVSPDEQISSKLYIDAAALAVMFMNVVALSPGFGLLTAIDTLCSQAHGANQSSKMGTYALTGLVILAVLCIISSLILWNATYLLTKAGQPIAVAEFAGLFARYLIPGIPFSFVYELIRKVSQSRNEAMPMLISSVICNIVTISVGYYLVHCTSWGWLGAAIARSVGEVVLVPAILIAMMMGYGGNESDNVDQVVSSERMKLVTGTERTDSTASSVDENDIEFLQQLMDGFVLSDAVHPAALTEFLALGLPGMLQLMFEWCAFEVIALLCGLLDGDEAIIGIGANAVIMNFTSMTYMLYLGASVSGNVRIGNAIGAGDLIRAESASLVTLGLGAFMSMINIVFILTFRKKLPWLITTDVDIVNEAQRLFLVAAVFQFPDAMGACVQGIFRGSGRQALAAKLNFAAYYIIGVSDYLLRRCNWQFNSCLQATNTCFRCIELQIPFGYMLAMKVFHLGVLGLWMGMTVGLCVISFVGTNLVLRSDWATIADEANARLNRSASGSALASDKY</sequence>
<feature type="transmembrane region" description="Helical" evidence="6">
    <location>
        <begin position="274"/>
        <end position="297"/>
    </location>
</feature>
<reference evidence="7 8" key="1">
    <citation type="submission" date="2024-10" db="EMBL/GenBank/DDBJ databases">
        <title>Updated reference genomes for cyclostephanoid diatoms.</title>
        <authorList>
            <person name="Roberts W.R."/>
            <person name="Alverson A.J."/>
        </authorList>
    </citation>
    <scope>NUCLEOTIDE SEQUENCE [LARGE SCALE GENOMIC DNA]</scope>
    <source>
        <strain evidence="7 8">AJA010-31</strain>
    </source>
</reference>
<proteinExistence type="inferred from homology"/>
<evidence type="ECO:0000313" key="7">
    <source>
        <dbReference type="EMBL" id="KAL3796490.1"/>
    </source>
</evidence>
<feature type="transmembrane region" description="Helical" evidence="6">
    <location>
        <begin position="220"/>
        <end position="237"/>
    </location>
</feature>
<gene>
    <name evidence="7" type="ORF">ACHAWO_011362</name>
</gene>
<evidence type="ECO:0000256" key="3">
    <source>
        <dbReference type="ARBA" id="ARBA00022692"/>
    </source>
</evidence>
<dbReference type="GO" id="GO:0016020">
    <property type="term" value="C:membrane"/>
    <property type="evidence" value="ECO:0007669"/>
    <property type="project" value="UniProtKB-SubCell"/>
</dbReference>
<dbReference type="AlphaFoldDB" id="A0ABD3Q826"/>
<protein>
    <recommendedName>
        <fullName evidence="9">Multidrug and toxic compound extrusion protein</fullName>
    </recommendedName>
</protein>
<evidence type="ECO:0000256" key="1">
    <source>
        <dbReference type="ARBA" id="ARBA00004141"/>
    </source>
</evidence>
<evidence type="ECO:0000313" key="8">
    <source>
        <dbReference type="Proteomes" id="UP001530400"/>
    </source>
</evidence>
<feature type="transmembrane region" description="Helical" evidence="6">
    <location>
        <begin position="133"/>
        <end position="156"/>
    </location>
</feature>
<name>A0ABD3Q826_9STRA</name>
<feature type="transmembrane region" description="Helical" evidence="6">
    <location>
        <begin position="397"/>
        <end position="418"/>
    </location>
</feature>
<evidence type="ECO:0000256" key="5">
    <source>
        <dbReference type="ARBA" id="ARBA00023136"/>
    </source>
</evidence>
<organism evidence="7 8">
    <name type="scientific">Cyclotella atomus</name>
    <dbReference type="NCBI Taxonomy" id="382360"/>
    <lineage>
        <taxon>Eukaryota</taxon>
        <taxon>Sar</taxon>
        <taxon>Stramenopiles</taxon>
        <taxon>Ochrophyta</taxon>
        <taxon>Bacillariophyta</taxon>
        <taxon>Coscinodiscophyceae</taxon>
        <taxon>Thalassiosirophycidae</taxon>
        <taxon>Stephanodiscales</taxon>
        <taxon>Stephanodiscaceae</taxon>
        <taxon>Cyclotella</taxon>
    </lineage>
</organism>
<evidence type="ECO:0008006" key="9">
    <source>
        <dbReference type="Google" id="ProtNLM"/>
    </source>
</evidence>
<evidence type="ECO:0000256" key="6">
    <source>
        <dbReference type="SAM" id="Phobius"/>
    </source>
</evidence>